<sequence length="275" mass="29961">MRRTKSRTGSGSKTTFEPLTRAALCIHSRVYIGGFSVSDRGNTNAKRAAYDLRQRIIKGELPGGTRLFEVALAEELDVSRTPVREAMSRLAEEGLLERAQSGGFVVRSFTHADVVDAIELRGVLEGTAVRLAAEAGVSDEQISHVNELVGRIDACFAVSGQPDLDLYSELNAAFHDELSRLCPSPIVQSELERVKSLPFASPSAFVFRQRDRDGMIQSLILAQAQHRAMIEAIAGREGARAEALAREHARIARRNLEAKALGADFAHPAMALVVE</sequence>
<evidence type="ECO:0000259" key="4">
    <source>
        <dbReference type="PROSITE" id="PS50949"/>
    </source>
</evidence>
<gene>
    <name evidence="5" type="ORF">KJP28_14760</name>
</gene>
<dbReference type="PANTHER" id="PTHR43537:SF49">
    <property type="entry name" value="TRANSCRIPTIONAL REGULATORY PROTEIN"/>
    <property type="match status" value="1"/>
</dbReference>
<evidence type="ECO:0000256" key="2">
    <source>
        <dbReference type="ARBA" id="ARBA00023125"/>
    </source>
</evidence>
<dbReference type="EMBL" id="JAHUZE010000003">
    <property type="protein sequence ID" value="MBV7380191.1"/>
    <property type="molecule type" value="Genomic_DNA"/>
</dbReference>
<evidence type="ECO:0000313" key="6">
    <source>
        <dbReference type="Proteomes" id="UP000756530"/>
    </source>
</evidence>
<reference evidence="5 6" key="1">
    <citation type="submission" date="2021-05" db="EMBL/GenBank/DDBJ databases">
        <title>Culturable bacteria isolated from Daya Bay.</title>
        <authorList>
            <person name="Zheng W."/>
            <person name="Yu S."/>
            <person name="Huang Y."/>
        </authorList>
    </citation>
    <scope>NUCLEOTIDE SEQUENCE [LARGE SCALE GENOMIC DNA]</scope>
    <source>
        <strain evidence="5 6">DP4N28-5</strain>
    </source>
</reference>
<dbReference type="Pfam" id="PF07729">
    <property type="entry name" value="FCD"/>
    <property type="match status" value="1"/>
</dbReference>
<proteinExistence type="predicted"/>
<evidence type="ECO:0000256" key="3">
    <source>
        <dbReference type="ARBA" id="ARBA00023163"/>
    </source>
</evidence>
<keyword evidence="3" id="KW-0804">Transcription</keyword>
<dbReference type="CDD" id="cd07377">
    <property type="entry name" value="WHTH_GntR"/>
    <property type="match status" value="1"/>
</dbReference>
<feature type="domain" description="HTH gntR-type" evidence="4">
    <location>
        <begin position="42"/>
        <end position="109"/>
    </location>
</feature>
<dbReference type="Proteomes" id="UP000756530">
    <property type="component" value="Unassembled WGS sequence"/>
</dbReference>
<accession>A0ABS6T6Q2</accession>
<keyword evidence="6" id="KW-1185">Reference proteome</keyword>
<dbReference type="InterPro" id="IPR011711">
    <property type="entry name" value="GntR_C"/>
</dbReference>
<dbReference type="SMART" id="SM00895">
    <property type="entry name" value="FCD"/>
    <property type="match status" value="1"/>
</dbReference>
<keyword evidence="1" id="KW-0805">Transcription regulation</keyword>
<name>A0ABS6T6Q2_9RHOB</name>
<organism evidence="5 6">
    <name type="scientific">Maritimibacter dapengensis</name>
    <dbReference type="NCBI Taxonomy" id="2836868"/>
    <lineage>
        <taxon>Bacteria</taxon>
        <taxon>Pseudomonadati</taxon>
        <taxon>Pseudomonadota</taxon>
        <taxon>Alphaproteobacteria</taxon>
        <taxon>Rhodobacterales</taxon>
        <taxon>Roseobacteraceae</taxon>
        <taxon>Maritimibacter</taxon>
    </lineage>
</organism>
<dbReference type="InterPro" id="IPR000524">
    <property type="entry name" value="Tscrpt_reg_HTH_GntR"/>
</dbReference>
<evidence type="ECO:0000256" key="1">
    <source>
        <dbReference type="ARBA" id="ARBA00023015"/>
    </source>
</evidence>
<dbReference type="SMART" id="SM00345">
    <property type="entry name" value="HTH_GNTR"/>
    <property type="match status" value="1"/>
</dbReference>
<comment type="caution">
    <text evidence="5">The sequence shown here is derived from an EMBL/GenBank/DDBJ whole genome shotgun (WGS) entry which is preliminary data.</text>
</comment>
<protein>
    <submittedName>
        <fullName evidence="5">GntR family transcriptional regulator</fullName>
    </submittedName>
</protein>
<dbReference type="PANTHER" id="PTHR43537">
    <property type="entry name" value="TRANSCRIPTIONAL REGULATOR, GNTR FAMILY"/>
    <property type="match status" value="1"/>
</dbReference>
<evidence type="ECO:0000313" key="5">
    <source>
        <dbReference type="EMBL" id="MBV7380191.1"/>
    </source>
</evidence>
<dbReference type="Pfam" id="PF00392">
    <property type="entry name" value="GntR"/>
    <property type="match status" value="1"/>
</dbReference>
<keyword evidence="2" id="KW-0238">DNA-binding</keyword>
<dbReference type="PROSITE" id="PS50949">
    <property type="entry name" value="HTH_GNTR"/>
    <property type="match status" value="1"/>
</dbReference>